<proteinExistence type="predicted"/>
<name>A0A2W7TF00_9BACT</name>
<dbReference type="Proteomes" id="UP000249720">
    <property type="component" value="Unassembled WGS sequence"/>
</dbReference>
<sequence>MKNLLLKTFFILILTSTLSNCLKAQTNQKGKEFYLIKVYHCNANEQVNAVLDYLEKAYLPAAHKMGFKPIGVFTRFDNDTATDKRVYVFVPSQNVASLLLLDDAIVKDANVQTKGKNYLQAAYNQPPYRRIETIVLTAFKDHPLFALPKLTGPLTERIYELRSYEGSNETFYHQKVKMFNEGGEINIFKRLNFNAVFYAEVLSGCHMPDLMYMTTFNNMADRDAHWKLFGNDPEWKKLSAMPEYDHTVSTANIYLLHPAAFSDF</sequence>
<dbReference type="Gene3D" id="3.30.70.100">
    <property type="match status" value="2"/>
</dbReference>
<dbReference type="SUPFAM" id="SSF54909">
    <property type="entry name" value="Dimeric alpha+beta barrel"/>
    <property type="match status" value="1"/>
</dbReference>
<evidence type="ECO:0000313" key="3">
    <source>
        <dbReference type="Proteomes" id="UP000249720"/>
    </source>
</evidence>
<dbReference type="InterPro" id="IPR011008">
    <property type="entry name" value="Dimeric_a/b-barrel"/>
</dbReference>
<dbReference type="AlphaFoldDB" id="A0A2W7TF00"/>
<dbReference type="Pfam" id="PF07978">
    <property type="entry name" value="NIPSNAP"/>
    <property type="match status" value="1"/>
</dbReference>
<dbReference type="InterPro" id="IPR012577">
    <property type="entry name" value="NIPSNAP"/>
</dbReference>
<protein>
    <submittedName>
        <fullName evidence="2">NIPSNAP protein</fullName>
    </submittedName>
</protein>
<dbReference type="RefSeq" id="WP_111296009.1">
    <property type="nucleotide sequence ID" value="NZ_QKZV01000006.1"/>
</dbReference>
<feature type="domain" description="NIPSNAP" evidence="1">
    <location>
        <begin position="159"/>
        <end position="262"/>
    </location>
</feature>
<gene>
    <name evidence="2" type="ORF">LX80_02044</name>
</gene>
<accession>A0A2W7TF00</accession>
<dbReference type="EMBL" id="QKZV01000006">
    <property type="protein sequence ID" value="PZX61882.1"/>
    <property type="molecule type" value="Genomic_DNA"/>
</dbReference>
<evidence type="ECO:0000313" key="2">
    <source>
        <dbReference type="EMBL" id="PZX61882.1"/>
    </source>
</evidence>
<evidence type="ECO:0000259" key="1">
    <source>
        <dbReference type="Pfam" id="PF07978"/>
    </source>
</evidence>
<comment type="caution">
    <text evidence="2">The sequence shown here is derived from an EMBL/GenBank/DDBJ whole genome shotgun (WGS) entry which is preliminary data.</text>
</comment>
<organism evidence="2 3">
    <name type="scientific">Hydrotalea sandarakina</name>
    <dbReference type="NCBI Taxonomy" id="1004304"/>
    <lineage>
        <taxon>Bacteria</taxon>
        <taxon>Pseudomonadati</taxon>
        <taxon>Bacteroidota</taxon>
        <taxon>Chitinophagia</taxon>
        <taxon>Chitinophagales</taxon>
        <taxon>Chitinophagaceae</taxon>
        <taxon>Hydrotalea</taxon>
    </lineage>
</organism>
<keyword evidence="3" id="KW-1185">Reference proteome</keyword>
<reference evidence="2 3" key="1">
    <citation type="submission" date="2018-06" db="EMBL/GenBank/DDBJ databases">
        <title>Genomic Encyclopedia of Archaeal and Bacterial Type Strains, Phase II (KMG-II): from individual species to whole genera.</title>
        <authorList>
            <person name="Goeker M."/>
        </authorList>
    </citation>
    <scope>NUCLEOTIDE SEQUENCE [LARGE SCALE GENOMIC DNA]</scope>
    <source>
        <strain evidence="2 3">DSM 23241</strain>
    </source>
</reference>
<dbReference type="OrthoDB" id="192769at2"/>